<evidence type="ECO:0000313" key="2">
    <source>
        <dbReference type="Proteomes" id="UP000299102"/>
    </source>
</evidence>
<comment type="caution">
    <text evidence="1">The sequence shown here is derived from an EMBL/GenBank/DDBJ whole genome shotgun (WGS) entry which is preliminary data.</text>
</comment>
<keyword evidence="2" id="KW-1185">Reference proteome</keyword>
<name>A0A4C1X5R4_EUMVA</name>
<organism evidence="1 2">
    <name type="scientific">Eumeta variegata</name>
    <name type="common">Bagworm moth</name>
    <name type="synonym">Eumeta japonica</name>
    <dbReference type="NCBI Taxonomy" id="151549"/>
    <lineage>
        <taxon>Eukaryota</taxon>
        <taxon>Metazoa</taxon>
        <taxon>Ecdysozoa</taxon>
        <taxon>Arthropoda</taxon>
        <taxon>Hexapoda</taxon>
        <taxon>Insecta</taxon>
        <taxon>Pterygota</taxon>
        <taxon>Neoptera</taxon>
        <taxon>Endopterygota</taxon>
        <taxon>Lepidoptera</taxon>
        <taxon>Glossata</taxon>
        <taxon>Ditrysia</taxon>
        <taxon>Tineoidea</taxon>
        <taxon>Psychidae</taxon>
        <taxon>Oiketicinae</taxon>
        <taxon>Eumeta</taxon>
    </lineage>
</organism>
<sequence length="188" mass="20764">MVAADELYQFTKTASEKSAPNEGTKNERVVTRNLSFVDREGYEPVVCTGRDKMGQWSCNGSRTSLVQITNFPLHFPRVGAGRPRDRARRGTAGDLRRADMPQKPFWAGINSAPRGVSRSPRGDGSSAVSHAFYHQRILSSHFVVPLFCIGAVSCESRELINPLPSTREDVPEMRDLTPAFNLLSNGVD</sequence>
<dbReference type="EMBL" id="BGZK01000753">
    <property type="protein sequence ID" value="GBP59126.1"/>
    <property type="molecule type" value="Genomic_DNA"/>
</dbReference>
<reference evidence="1 2" key="1">
    <citation type="journal article" date="2019" name="Commun. Biol.">
        <title>The bagworm genome reveals a unique fibroin gene that provides high tensile strength.</title>
        <authorList>
            <person name="Kono N."/>
            <person name="Nakamura H."/>
            <person name="Ohtoshi R."/>
            <person name="Tomita M."/>
            <person name="Numata K."/>
            <person name="Arakawa K."/>
        </authorList>
    </citation>
    <scope>NUCLEOTIDE SEQUENCE [LARGE SCALE GENOMIC DNA]</scope>
</reference>
<accession>A0A4C1X5R4</accession>
<protein>
    <submittedName>
        <fullName evidence="1">Uncharacterized protein</fullName>
    </submittedName>
</protein>
<dbReference type="Proteomes" id="UP000299102">
    <property type="component" value="Unassembled WGS sequence"/>
</dbReference>
<gene>
    <name evidence="1" type="ORF">EVAR_44366_1</name>
</gene>
<evidence type="ECO:0000313" key="1">
    <source>
        <dbReference type="EMBL" id="GBP59126.1"/>
    </source>
</evidence>
<dbReference type="AlphaFoldDB" id="A0A4C1X5R4"/>
<proteinExistence type="predicted"/>